<name>A0A4T2C4M4_9MICO</name>
<dbReference type="Proteomes" id="UP000306192">
    <property type="component" value="Unassembled WGS sequence"/>
</dbReference>
<evidence type="ECO:0000313" key="2">
    <source>
        <dbReference type="Proteomes" id="UP000306192"/>
    </source>
</evidence>
<dbReference type="EMBL" id="QYRT01000008">
    <property type="protein sequence ID" value="TIH38659.1"/>
    <property type="molecule type" value="Genomic_DNA"/>
</dbReference>
<proteinExistence type="predicted"/>
<sequence>MDKTSTPHWGSLGLIEQIILRESADDVTFVDVLNAVSGPTEDGPYWNRKFKYVPSVQLATAKLIGNSLIVIRRRDRVGGFETLSQPEALEVAGDAGSWWRYESTDSLDAQETATDDHPFVENWIDATDTGLLVLRGRPSYVSKRGVEIFNLGSTGDVDVDRDFRFPDTTNELLE</sequence>
<dbReference type="RefSeq" id="WP_136641393.1">
    <property type="nucleotide sequence ID" value="NZ_QYRT01000008.1"/>
</dbReference>
<keyword evidence="2" id="KW-1185">Reference proteome</keyword>
<reference evidence="1 2" key="1">
    <citation type="journal article" date="2019" name="Microorganisms">
        <title>Systematic Affiliation and Genome Analysis of Subtercola vilae DB165(T) with Particular Emphasis on Cold Adaptation of an Isolate from a High-Altitude Cold Volcano Lake.</title>
        <authorList>
            <person name="Villalobos A.S."/>
            <person name="Wiese J."/>
            <person name="Imhoff J.F."/>
            <person name="Dorador C."/>
            <person name="Keller A."/>
            <person name="Hentschel U."/>
        </authorList>
    </citation>
    <scope>NUCLEOTIDE SEQUENCE [LARGE SCALE GENOMIC DNA]</scope>
    <source>
        <strain evidence="1 2">DB165</strain>
    </source>
</reference>
<accession>A0A4T2C4M4</accession>
<dbReference type="AlphaFoldDB" id="A0A4T2C4M4"/>
<evidence type="ECO:0000313" key="1">
    <source>
        <dbReference type="EMBL" id="TIH38659.1"/>
    </source>
</evidence>
<protein>
    <submittedName>
        <fullName evidence="1">Uncharacterized protein</fullName>
    </submittedName>
</protein>
<gene>
    <name evidence="1" type="ORF">D4765_06045</name>
</gene>
<comment type="caution">
    <text evidence="1">The sequence shown here is derived from an EMBL/GenBank/DDBJ whole genome shotgun (WGS) entry which is preliminary data.</text>
</comment>
<organism evidence="1 2">
    <name type="scientific">Subtercola vilae</name>
    <dbReference type="NCBI Taxonomy" id="2056433"/>
    <lineage>
        <taxon>Bacteria</taxon>
        <taxon>Bacillati</taxon>
        <taxon>Actinomycetota</taxon>
        <taxon>Actinomycetes</taxon>
        <taxon>Micrococcales</taxon>
        <taxon>Microbacteriaceae</taxon>
        <taxon>Subtercola</taxon>
    </lineage>
</organism>